<sequence>KKGVGFIYPWALRPKLSQRTDDFDVYDYGEDKEEWTEDDVYEYFGTTVSESWVSRHDPKWNTDWQPVTFARTNSHNLDVTAGDIFGDTPFTDSNDPYPLLAHSSYSDTWPVKITETGTDPFWPGWWAEDYIDSLPGCSGSRKDSDCWQEIPGRHISDNDVYMEFDDRWAHQGNIVDTNDEYEQTGYPMGLRVMAEAHSYGVSFAEDILFVTVRVRNESGDWCAFERHSSGSEVPVNDDEGNQLCGSAMVMPDGTVLNRGKGFNYEKVYLGFYMDADVVTLDTYGNNFHSNDDDFMEYYWERFYTHNDSMLISMAMVYDFDGNSAGATDIGIVAAQLLDTPLATQPVDLDDDGFDDIYPGEPLKMTDWHWFDWYNRPGVVTRESNTGCHAGSPGCPQAINREEIQYKLMAGDTTNLSEKERSWYFHTDNPDLDMDIDLN</sequence>
<protein>
    <submittedName>
        <fullName evidence="1">Uncharacterized protein</fullName>
    </submittedName>
</protein>
<dbReference type="AlphaFoldDB" id="A0A382JJ76"/>
<proteinExistence type="predicted"/>
<evidence type="ECO:0000313" key="1">
    <source>
        <dbReference type="EMBL" id="SVC12424.1"/>
    </source>
</evidence>
<reference evidence="1" key="1">
    <citation type="submission" date="2018-05" db="EMBL/GenBank/DDBJ databases">
        <authorList>
            <person name="Lanie J.A."/>
            <person name="Ng W.-L."/>
            <person name="Kazmierczak K.M."/>
            <person name="Andrzejewski T.M."/>
            <person name="Davidsen T.M."/>
            <person name="Wayne K.J."/>
            <person name="Tettelin H."/>
            <person name="Glass J.I."/>
            <person name="Rusch D."/>
            <person name="Podicherti R."/>
            <person name="Tsui H.-C.T."/>
            <person name="Winkler M.E."/>
        </authorList>
    </citation>
    <scope>NUCLEOTIDE SEQUENCE</scope>
</reference>
<feature type="non-terminal residue" evidence="1">
    <location>
        <position position="438"/>
    </location>
</feature>
<name>A0A382JJ76_9ZZZZ</name>
<organism evidence="1">
    <name type="scientific">marine metagenome</name>
    <dbReference type="NCBI Taxonomy" id="408172"/>
    <lineage>
        <taxon>unclassified sequences</taxon>
        <taxon>metagenomes</taxon>
        <taxon>ecological metagenomes</taxon>
    </lineage>
</organism>
<accession>A0A382JJ76</accession>
<gene>
    <name evidence="1" type="ORF">METZ01_LOCUS265278</name>
</gene>
<dbReference type="EMBL" id="UINC01074834">
    <property type="protein sequence ID" value="SVC12424.1"/>
    <property type="molecule type" value="Genomic_DNA"/>
</dbReference>
<feature type="non-terminal residue" evidence="1">
    <location>
        <position position="1"/>
    </location>
</feature>